<dbReference type="Gene3D" id="4.10.240.10">
    <property type="entry name" value="Zn(2)-C6 fungal-type DNA-binding domain"/>
    <property type="match status" value="1"/>
</dbReference>
<feature type="region of interest" description="Disordered" evidence="8">
    <location>
        <begin position="174"/>
        <end position="194"/>
    </location>
</feature>
<dbReference type="PANTHER" id="PTHR47782">
    <property type="entry name" value="ZN(II)2CYS6 TRANSCRIPTION FACTOR (EUROFUNG)-RELATED"/>
    <property type="match status" value="1"/>
</dbReference>
<dbReference type="EMBL" id="LVYI01000005">
    <property type="protein sequence ID" value="OAP58966.1"/>
    <property type="molecule type" value="Genomic_DNA"/>
</dbReference>
<reference evidence="10 11" key="1">
    <citation type="submission" date="2016-04" db="EMBL/GenBank/DDBJ databases">
        <title>Draft genome of Fonsecaea erecta CBS 125763.</title>
        <authorList>
            <person name="Weiss V.A."/>
            <person name="Vicente V.A."/>
            <person name="Raittz R.T."/>
            <person name="Moreno L.F."/>
            <person name="De Souza E.M."/>
            <person name="Pedrosa F.O."/>
            <person name="Steffens M.B."/>
            <person name="Faoro H."/>
            <person name="Tadra-Sfeir M.Z."/>
            <person name="Najafzadeh M.J."/>
            <person name="Felipe M.S."/>
            <person name="Teixeira M."/>
            <person name="Sun J."/>
            <person name="Xi L."/>
            <person name="Gomes R."/>
            <person name="De Azevedo C.M."/>
            <person name="Salgado C.G."/>
            <person name="Da Silva M.B."/>
            <person name="Nascimento M.F."/>
            <person name="Queiroz-Telles F."/>
            <person name="Attili D.S."/>
            <person name="Gorbushina A."/>
        </authorList>
    </citation>
    <scope>NUCLEOTIDE SEQUENCE [LARGE SCALE GENOMIC DNA]</scope>
    <source>
        <strain evidence="10 11">CBS 125763</strain>
    </source>
</reference>
<dbReference type="Pfam" id="PF04082">
    <property type="entry name" value="Fungal_trans"/>
    <property type="match status" value="1"/>
</dbReference>
<dbReference type="GO" id="GO:0045944">
    <property type="term" value="P:positive regulation of transcription by RNA polymerase II"/>
    <property type="evidence" value="ECO:0007669"/>
    <property type="project" value="TreeGrafter"/>
</dbReference>
<comment type="caution">
    <text evidence="10">The sequence shown here is derived from an EMBL/GenBank/DDBJ whole genome shotgun (WGS) entry which is preliminary data.</text>
</comment>
<keyword evidence="7" id="KW-0539">Nucleus</keyword>
<keyword evidence="2" id="KW-0479">Metal-binding</keyword>
<dbReference type="SUPFAM" id="SSF57701">
    <property type="entry name" value="Zn2/Cys6 DNA-binding domain"/>
    <property type="match status" value="1"/>
</dbReference>
<evidence type="ECO:0000313" key="11">
    <source>
        <dbReference type="Proteomes" id="UP000078343"/>
    </source>
</evidence>
<dbReference type="RefSeq" id="XP_018692333.1">
    <property type="nucleotide sequence ID" value="XM_018837773.1"/>
</dbReference>
<dbReference type="GO" id="GO:0005634">
    <property type="term" value="C:nucleus"/>
    <property type="evidence" value="ECO:0007669"/>
    <property type="project" value="UniProtKB-SubCell"/>
</dbReference>
<feature type="region of interest" description="Disordered" evidence="8">
    <location>
        <begin position="730"/>
        <end position="751"/>
    </location>
</feature>
<keyword evidence="6" id="KW-0804">Transcription</keyword>
<evidence type="ECO:0000256" key="4">
    <source>
        <dbReference type="ARBA" id="ARBA00023015"/>
    </source>
</evidence>
<dbReference type="Proteomes" id="UP000078343">
    <property type="component" value="Unassembled WGS sequence"/>
</dbReference>
<keyword evidence="4" id="KW-0805">Transcription regulation</keyword>
<dbReference type="GO" id="GO:0006351">
    <property type="term" value="P:DNA-templated transcription"/>
    <property type="evidence" value="ECO:0007669"/>
    <property type="project" value="InterPro"/>
</dbReference>
<dbReference type="AlphaFoldDB" id="A0A178ZHP4"/>
<dbReference type="PANTHER" id="PTHR47782:SF12">
    <property type="entry name" value="ZN(II)2CYS6 TRANSCRIPTION FACTOR (EUROFUNG)"/>
    <property type="match status" value="1"/>
</dbReference>
<dbReference type="PROSITE" id="PS50048">
    <property type="entry name" value="ZN2_CY6_FUNGAL_2"/>
    <property type="match status" value="1"/>
</dbReference>
<evidence type="ECO:0000256" key="1">
    <source>
        <dbReference type="ARBA" id="ARBA00004123"/>
    </source>
</evidence>
<keyword evidence="5" id="KW-0238">DNA-binding</keyword>
<dbReference type="InterPro" id="IPR001138">
    <property type="entry name" value="Zn2Cys6_DnaBD"/>
</dbReference>
<keyword evidence="3" id="KW-0862">Zinc</keyword>
<evidence type="ECO:0000256" key="6">
    <source>
        <dbReference type="ARBA" id="ARBA00023163"/>
    </source>
</evidence>
<protein>
    <recommendedName>
        <fullName evidence="9">Zn(2)-C6 fungal-type domain-containing protein</fullName>
    </recommendedName>
</protein>
<dbReference type="InterPro" id="IPR007219">
    <property type="entry name" value="XnlR_reg_dom"/>
</dbReference>
<dbReference type="GeneID" id="30010431"/>
<name>A0A178ZHP4_9EURO</name>
<evidence type="ECO:0000256" key="7">
    <source>
        <dbReference type="ARBA" id="ARBA00023242"/>
    </source>
</evidence>
<keyword evidence="11" id="KW-1185">Reference proteome</keyword>
<dbReference type="OrthoDB" id="189997at2759"/>
<feature type="compositionally biased region" description="Low complexity" evidence="8">
    <location>
        <begin position="174"/>
        <end position="183"/>
    </location>
</feature>
<feature type="region of interest" description="Disordered" evidence="8">
    <location>
        <begin position="671"/>
        <end position="718"/>
    </location>
</feature>
<evidence type="ECO:0000256" key="2">
    <source>
        <dbReference type="ARBA" id="ARBA00022723"/>
    </source>
</evidence>
<comment type="subcellular location">
    <subcellularLocation>
        <location evidence="1">Nucleus</location>
    </subcellularLocation>
</comment>
<feature type="compositionally biased region" description="Low complexity" evidence="8">
    <location>
        <begin position="730"/>
        <end position="748"/>
    </location>
</feature>
<evidence type="ECO:0000256" key="8">
    <source>
        <dbReference type="SAM" id="MobiDB-lite"/>
    </source>
</evidence>
<evidence type="ECO:0000313" key="10">
    <source>
        <dbReference type="EMBL" id="OAP58966.1"/>
    </source>
</evidence>
<dbReference type="CDD" id="cd00067">
    <property type="entry name" value="GAL4"/>
    <property type="match status" value="1"/>
</dbReference>
<dbReference type="GO" id="GO:0008270">
    <property type="term" value="F:zinc ion binding"/>
    <property type="evidence" value="ECO:0007669"/>
    <property type="project" value="InterPro"/>
</dbReference>
<dbReference type="InterPro" id="IPR052202">
    <property type="entry name" value="Yeast_MetPath_Reg"/>
</dbReference>
<dbReference type="InterPro" id="IPR036864">
    <property type="entry name" value="Zn2-C6_fun-type_DNA-bd_sf"/>
</dbReference>
<dbReference type="GO" id="GO:0000981">
    <property type="term" value="F:DNA-binding transcription factor activity, RNA polymerase II-specific"/>
    <property type="evidence" value="ECO:0007669"/>
    <property type="project" value="InterPro"/>
</dbReference>
<dbReference type="CDD" id="cd12148">
    <property type="entry name" value="fungal_TF_MHR"/>
    <property type="match status" value="1"/>
</dbReference>
<feature type="domain" description="Zn(2)-C6 fungal-type" evidence="9">
    <location>
        <begin position="20"/>
        <end position="50"/>
    </location>
</feature>
<dbReference type="SMART" id="SM00066">
    <property type="entry name" value="GAL4"/>
    <property type="match status" value="1"/>
</dbReference>
<evidence type="ECO:0000259" key="9">
    <source>
        <dbReference type="PROSITE" id="PS50048"/>
    </source>
</evidence>
<dbReference type="GO" id="GO:0043565">
    <property type="term" value="F:sequence-specific DNA binding"/>
    <property type="evidence" value="ECO:0007669"/>
    <property type="project" value="TreeGrafter"/>
</dbReference>
<feature type="compositionally biased region" description="Low complexity" evidence="8">
    <location>
        <begin position="688"/>
        <end position="697"/>
    </location>
</feature>
<sequence>MDVIPLTGPKRPREPRVVVACQRCKSRKQKCNGEFPSCAKCASLGIACEYKIPDKPMPFGKNQYIRCLEQRIADLEAYIQQKGFHESEIPVTPFSVQSRKYVLEDHQPGQETPEGLDETPEPLVEKRKLEDDTRGVDSMTDLLRDLSLDANGGYIGASSYISIGRLIGDIVQEPRAPQSQSRSPSKKARKAAFPPQEALAPIARGPLKTQNLAAFDSAVLDQLLNGYMKYVATHWPVLHSTWIREVHAKRNSNLDNYEYTMLHLVYAVAGQFLHTTGPVGNLQPERHYALAHEHVDELLQYRDIRSVQALMLLAIYSLRTSAGVGAWAYCRLALLIAIDLGLHRKGKPDTWRTIDDEMRKRIFWSCYAFDVQVSMPLGRPTGISDRDIDIPLPLEVEEHVSDPELLAKANGAEPTRAPDTGTPMSAFNHIVRLRKIESEVQQTVYRVDRSEQTPTEEVERILAKLGRWQTLIPRDAYTATDQENVPFDGVDYYMIFFWKCVRLLLYPQIAGFGSNPRYLKPCATACGNLCQTYKRLHQSMSIAYSMMSLQSVFMAGITLVYCVWASPQEFSMASVNDDVSACSVVLFVMVERLRTVTAKKYRDAFELVRHKVLDHVGRNAQHVPRQQIATLNNDDDFQSTIRQLGEEHDDDDADGCLLNFTHILTEIAGEQFNHNGGGSDRPSHHNQHQQPPQQQSLPLPPPGLTPSKIGVSHVRQQQQTVEIVEQTQTYNNNNNDNNRPTDSSPSSHSHSHLIAFSETNFLEDDDDDDLNNWGLIEGMTHTSPGLDTYLRQLCE</sequence>
<evidence type="ECO:0000256" key="3">
    <source>
        <dbReference type="ARBA" id="ARBA00022833"/>
    </source>
</evidence>
<dbReference type="PROSITE" id="PS00463">
    <property type="entry name" value="ZN2_CY6_FUNGAL_1"/>
    <property type="match status" value="1"/>
</dbReference>
<evidence type="ECO:0000256" key="5">
    <source>
        <dbReference type="ARBA" id="ARBA00023125"/>
    </source>
</evidence>
<proteinExistence type="predicted"/>
<accession>A0A178ZHP4</accession>
<dbReference type="SMART" id="SM00906">
    <property type="entry name" value="Fungal_trans"/>
    <property type="match status" value="1"/>
</dbReference>
<dbReference type="Pfam" id="PF00172">
    <property type="entry name" value="Zn_clus"/>
    <property type="match status" value="1"/>
</dbReference>
<gene>
    <name evidence="10" type="ORF">AYL99_06263</name>
</gene>
<organism evidence="10 11">
    <name type="scientific">Fonsecaea erecta</name>
    <dbReference type="NCBI Taxonomy" id="1367422"/>
    <lineage>
        <taxon>Eukaryota</taxon>
        <taxon>Fungi</taxon>
        <taxon>Dikarya</taxon>
        <taxon>Ascomycota</taxon>
        <taxon>Pezizomycotina</taxon>
        <taxon>Eurotiomycetes</taxon>
        <taxon>Chaetothyriomycetidae</taxon>
        <taxon>Chaetothyriales</taxon>
        <taxon>Herpotrichiellaceae</taxon>
        <taxon>Fonsecaea</taxon>
    </lineage>
</organism>